<organism evidence="1">
    <name type="scientific">Streptomyces sp. R17</name>
    <dbReference type="NCBI Taxonomy" id="3238626"/>
    <lineage>
        <taxon>Bacteria</taxon>
        <taxon>Bacillati</taxon>
        <taxon>Actinomycetota</taxon>
        <taxon>Actinomycetes</taxon>
        <taxon>Kitasatosporales</taxon>
        <taxon>Streptomycetaceae</taxon>
        <taxon>Streptomyces</taxon>
    </lineage>
</organism>
<protein>
    <submittedName>
        <fullName evidence="1">Uncharacterized protein</fullName>
    </submittedName>
</protein>
<proteinExistence type="predicted"/>
<evidence type="ECO:0000313" key="1">
    <source>
        <dbReference type="EMBL" id="XDQ20751.1"/>
    </source>
</evidence>
<sequence length="121" mass="13354">MAEPEPEPEPESGDLASEWRGLPNNVCGILHGHGHGDAAPMAVRFERQGWSLRSSSWYGYEVGTTWCEVELEPADGPDVLLNGVMDPSRFTDLAALLSRFGLSYTLELYDEEGSLLRETRG</sequence>
<name>A0AB39NTI6_9ACTN</name>
<dbReference type="EMBL" id="CP163433">
    <property type="protein sequence ID" value="XDQ20751.1"/>
    <property type="molecule type" value="Genomic_DNA"/>
</dbReference>
<accession>A0AB39NTI6</accession>
<dbReference type="AlphaFoldDB" id="A0AB39NTI6"/>
<gene>
    <name evidence="1" type="ORF">AB5J48_22610</name>
</gene>
<reference evidence="1" key="1">
    <citation type="submission" date="2024-07" db="EMBL/GenBank/DDBJ databases">
        <authorList>
            <person name="Yu S.T."/>
        </authorList>
    </citation>
    <scope>NUCLEOTIDE SEQUENCE</scope>
    <source>
        <strain evidence="1">R17</strain>
    </source>
</reference>
<dbReference type="RefSeq" id="WP_369152291.1">
    <property type="nucleotide sequence ID" value="NZ_CP163433.1"/>
</dbReference>